<comment type="caution">
    <text evidence="2">The sequence shown here is derived from an EMBL/GenBank/DDBJ whole genome shotgun (WGS) entry which is preliminary data.</text>
</comment>
<reference evidence="3" key="1">
    <citation type="submission" date="2016-06" db="EMBL/GenBank/DDBJ databases">
        <title>Four novel species of enterococci isolated from chicken manure.</title>
        <authorList>
            <person name="Van Tyne D."/>
        </authorList>
    </citation>
    <scope>NUCLEOTIDE SEQUENCE [LARGE SCALE GENOMIC DNA]</scope>
    <source>
        <strain evidence="3">JM9A</strain>
    </source>
</reference>
<evidence type="ECO:0000256" key="1">
    <source>
        <dbReference type="SAM" id="SignalP"/>
    </source>
</evidence>
<dbReference type="Proteomes" id="UP001429357">
    <property type="component" value="Unassembled WGS sequence"/>
</dbReference>
<proteinExistence type="predicted"/>
<gene>
    <name evidence="2" type="ORF">BAU18_001604</name>
</gene>
<keyword evidence="3" id="KW-1185">Reference proteome</keyword>
<evidence type="ECO:0000313" key="2">
    <source>
        <dbReference type="EMBL" id="MEO1782011.1"/>
    </source>
</evidence>
<dbReference type="EMBL" id="MAEI02000001">
    <property type="protein sequence ID" value="MEO1782011.1"/>
    <property type="molecule type" value="Genomic_DNA"/>
</dbReference>
<keyword evidence="1" id="KW-0732">Signal</keyword>
<accession>A0ABV0F1T8</accession>
<name>A0ABV0F1T8_9ENTE</name>
<organism evidence="2 3">
    <name type="scientific">Enterococcus diestrammenae</name>
    <dbReference type="NCBI Taxonomy" id="1155073"/>
    <lineage>
        <taxon>Bacteria</taxon>
        <taxon>Bacillati</taxon>
        <taxon>Bacillota</taxon>
        <taxon>Bacilli</taxon>
        <taxon>Lactobacillales</taxon>
        <taxon>Enterococcaceae</taxon>
        <taxon>Enterococcus</taxon>
    </lineage>
</organism>
<sequence>MKKGKIVTLGMTAFLSGFMLLQVPTVTFAAVTASTTTEQSEDDYTFYLMENDPNLRTKITISSTEVKAVFADGTETSVPVNRQEIGGLNADSAISTFAAAKTTS</sequence>
<protein>
    <submittedName>
        <fullName evidence="2">Uncharacterized protein</fullName>
    </submittedName>
</protein>
<dbReference type="RefSeq" id="WP_161868613.1">
    <property type="nucleotide sequence ID" value="NZ_MAEI02000001.1"/>
</dbReference>
<feature type="chain" id="PRO_5045846074" evidence="1">
    <location>
        <begin position="30"/>
        <end position="104"/>
    </location>
</feature>
<reference evidence="2 3" key="2">
    <citation type="submission" date="2024-02" db="EMBL/GenBank/DDBJ databases">
        <title>The Genome Sequence of Enterococcus diestrammenae JM9A.</title>
        <authorList>
            <person name="Earl A."/>
            <person name="Manson A."/>
            <person name="Gilmore M."/>
            <person name="Sanders J."/>
            <person name="Shea T."/>
            <person name="Howe W."/>
            <person name="Livny J."/>
            <person name="Cuomo C."/>
            <person name="Neafsey D."/>
            <person name="Birren B."/>
        </authorList>
    </citation>
    <scope>NUCLEOTIDE SEQUENCE [LARGE SCALE GENOMIC DNA]</scope>
    <source>
        <strain evidence="2 3">JM9A</strain>
    </source>
</reference>
<evidence type="ECO:0000313" key="3">
    <source>
        <dbReference type="Proteomes" id="UP001429357"/>
    </source>
</evidence>
<feature type="signal peptide" evidence="1">
    <location>
        <begin position="1"/>
        <end position="29"/>
    </location>
</feature>